<keyword evidence="1" id="KW-0472">Membrane</keyword>
<keyword evidence="1" id="KW-1133">Transmembrane helix</keyword>
<feature type="transmembrane region" description="Helical" evidence="1">
    <location>
        <begin position="160"/>
        <end position="181"/>
    </location>
</feature>
<proteinExistence type="predicted"/>
<dbReference type="InterPro" id="IPR021315">
    <property type="entry name" value="Gap/Sap"/>
</dbReference>
<protein>
    <submittedName>
        <fullName evidence="2">GAP family protein</fullName>
    </submittedName>
</protein>
<dbReference type="EMBL" id="CP042305">
    <property type="protein sequence ID" value="QDZ14267.1"/>
    <property type="molecule type" value="Genomic_DNA"/>
</dbReference>
<keyword evidence="3" id="KW-1185">Reference proteome</keyword>
<dbReference type="KEGG" id="huw:FPZ11_05335"/>
<feature type="transmembrane region" description="Helical" evidence="1">
    <location>
        <begin position="201"/>
        <end position="221"/>
    </location>
</feature>
<feature type="transmembrane region" description="Helical" evidence="1">
    <location>
        <begin position="42"/>
        <end position="62"/>
    </location>
</feature>
<keyword evidence="1" id="KW-0812">Transmembrane</keyword>
<sequence length="223" mass="22693">MGPLIGTTLPLAVGIAISPVPIIAAILMLLSPRAKSTGVGFMVGWVVGIAVAVIIFTALSSILPASDPDATRPIVGIIDIVLGVLLLLIALRQWRGRPRAGEEPKLPGWMKAIDSMTAMRGLVLGLLLSAVNPKNLLLAVSAGLAIGSAGASLGTMVVVIVVFVLVAACSVVVPVIAYLVASDAMRGPLGALRGWLSANNAVIMAVLMLVIGVVVIGKGIGQF</sequence>
<dbReference type="RefSeq" id="WP_146318995.1">
    <property type="nucleotide sequence ID" value="NZ_CP042305.1"/>
</dbReference>
<name>A0A5B8M0R7_9MICO</name>
<dbReference type="AlphaFoldDB" id="A0A5B8M0R7"/>
<organism evidence="2 3">
    <name type="scientific">Humibacter ginsenosidimutans</name>
    <dbReference type="NCBI Taxonomy" id="2599293"/>
    <lineage>
        <taxon>Bacteria</taxon>
        <taxon>Bacillati</taxon>
        <taxon>Actinomycetota</taxon>
        <taxon>Actinomycetes</taxon>
        <taxon>Micrococcales</taxon>
        <taxon>Microbacteriaceae</taxon>
        <taxon>Humibacter</taxon>
    </lineage>
</organism>
<gene>
    <name evidence="2" type="ORF">FPZ11_05335</name>
</gene>
<dbReference type="Pfam" id="PF11139">
    <property type="entry name" value="SfLAP"/>
    <property type="match status" value="1"/>
</dbReference>
<feature type="transmembrane region" description="Helical" evidence="1">
    <location>
        <begin position="74"/>
        <end position="91"/>
    </location>
</feature>
<accession>A0A5B8M0R7</accession>
<evidence type="ECO:0000256" key="1">
    <source>
        <dbReference type="SAM" id="Phobius"/>
    </source>
</evidence>
<dbReference type="OrthoDB" id="4753036at2"/>
<reference evidence="2 3" key="1">
    <citation type="submission" date="2019-07" db="EMBL/GenBank/DDBJ databases">
        <title>Full genome sequence of Humibacter sp. WJ7-1.</title>
        <authorList>
            <person name="Im W.-T."/>
        </authorList>
    </citation>
    <scope>NUCLEOTIDE SEQUENCE [LARGE SCALE GENOMIC DNA]</scope>
    <source>
        <strain evidence="2 3">WJ7-1</strain>
    </source>
</reference>
<evidence type="ECO:0000313" key="2">
    <source>
        <dbReference type="EMBL" id="QDZ14267.1"/>
    </source>
</evidence>
<dbReference type="Proteomes" id="UP000320216">
    <property type="component" value="Chromosome"/>
</dbReference>
<evidence type="ECO:0000313" key="3">
    <source>
        <dbReference type="Proteomes" id="UP000320216"/>
    </source>
</evidence>
<feature type="transmembrane region" description="Helical" evidence="1">
    <location>
        <begin position="12"/>
        <end position="30"/>
    </location>
</feature>